<protein>
    <recommendedName>
        <fullName evidence="6">Transmembrane protein</fullName>
    </recommendedName>
</protein>
<reference evidence="2 4" key="1">
    <citation type="submission" date="2015-11" db="EMBL/GenBank/DDBJ databases">
        <title>Genomic analysis of 38 Legionella species identifies large and diverse effector repertoires.</title>
        <authorList>
            <person name="Burstein D."/>
            <person name="Amaro F."/>
            <person name="Zusman T."/>
            <person name="Lifshitz Z."/>
            <person name="Cohen O."/>
            <person name="Gilbert J.A."/>
            <person name="Pupko T."/>
            <person name="Shuman H.A."/>
            <person name="Segal G."/>
        </authorList>
    </citation>
    <scope>NUCLEOTIDE SEQUENCE [LARGE SCALE GENOMIC DNA]</scope>
    <source>
        <strain evidence="2 4">CDC#1407-AL-14</strain>
    </source>
</reference>
<accession>A0A378IA64</accession>
<feature type="transmembrane region" description="Helical" evidence="1">
    <location>
        <begin position="53"/>
        <end position="73"/>
    </location>
</feature>
<dbReference type="EMBL" id="UGNW01000001">
    <property type="protein sequence ID" value="STX31461.1"/>
    <property type="molecule type" value="Genomic_DNA"/>
</dbReference>
<evidence type="ECO:0000313" key="5">
    <source>
        <dbReference type="Proteomes" id="UP000255066"/>
    </source>
</evidence>
<keyword evidence="1" id="KW-0472">Membrane</keyword>
<feature type="transmembrane region" description="Helical" evidence="1">
    <location>
        <begin position="12"/>
        <end position="41"/>
    </location>
</feature>
<evidence type="ECO:0008006" key="6">
    <source>
        <dbReference type="Google" id="ProtNLM"/>
    </source>
</evidence>
<sequence length="180" mass="20195">MTLKNKMNKYYLCWIPLFIGAAAGLLLSLLLGLCVLLINIYLIAPHGSNTSSLFFLLAFSYVIAMYCTGFISGRLYSFKVGNENFGFLIGFLAWSIVLIVLIILLNNGIQFTSTHFREVSIRIVRSSLELRDGFSVMHGNISIVTLEPKASFLTFFYGAISSCLGGYTGYRKKQWKQDNQ</sequence>
<dbReference type="STRING" id="28083.Lbir_0691"/>
<feature type="transmembrane region" description="Helical" evidence="1">
    <location>
        <begin position="150"/>
        <end position="170"/>
    </location>
</feature>
<feature type="transmembrane region" description="Helical" evidence="1">
    <location>
        <begin position="85"/>
        <end position="105"/>
    </location>
</feature>
<evidence type="ECO:0000256" key="1">
    <source>
        <dbReference type="SAM" id="Phobius"/>
    </source>
</evidence>
<evidence type="ECO:0000313" key="2">
    <source>
        <dbReference type="EMBL" id="KTC74658.1"/>
    </source>
</evidence>
<proteinExistence type="predicted"/>
<dbReference type="OrthoDB" id="9921512at2"/>
<dbReference type="AlphaFoldDB" id="A0A378IA64"/>
<keyword evidence="4" id="KW-1185">Reference proteome</keyword>
<evidence type="ECO:0000313" key="3">
    <source>
        <dbReference type="EMBL" id="STX31461.1"/>
    </source>
</evidence>
<dbReference type="Proteomes" id="UP000255066">
    <property type="component" value="Unassembled WGS sequence"/>
</dbReference>
<keyword evidence="1" id="KW-0812">Transmembrane</keyword>
<dbReference type="EMBL" id="LNXT01000008">
    <property type="protein sequence ID" value="KTC74658.1"/>
    <property type="molecule type" value="Genomic_DNA"/>
</dbReference>
<keyword evidence="1" id="KW-1133">Transmembrane helix</keyword>
<gene>
    <name evidence="2" type="ORF">Lbir_0691</name>
    <name evidence="3" type="ORF">NCTC12437_01234</name>
</gene>
<evidence type="ECO:0000313" key="4">
    <source>
        <dbReference type="Proteomes" id="UP000054735"/>
    </source>
</evidence>
<dbReference type="RefSeq" id="WP_058522802.1">
    <property type="nucleotide sequence ID" value="NZ_CAAAHV010000005.1"/>
</dbReference>
<dbReference type="Proteomes" id="UP000054735">
    <property type="component" value="Unassembled WGS sequence"/>
</dbReference>
<organism evidence="3 5">
    <name type="scientific">Legionella birminghamensis</name>
    <dbReference type="NCBI Taxonomy" id="28083"/>
    <lineage>
        <taxon>Bacteria</taxon>
        <taxon>Pseudomonadati</taxon>
        <taxon>Pseudomonadota</taxon>
        <taxon>Gammaproteobacteria</taxon>
        <taxon>Legionellales</taxon>
        <taxon>Legionellaceae</taxon>
        <taxon>Legionella</taxon>
    </lineage>
</organism>
<name>A0A378IA64_9GAMM</name>
<reference evidence="3 5" key="2">
    <citation type="submission" date="2018-06" db="EMBL/GenBank/DDBJ databases">
        <authorList>
            <consortium name="Pathogen Informatics"/>
            <person name="Doyle S."/>
        </authorList>
    </citation>
    <scope>NUCLEOTIDE SEQUENCE [LARGE SCALE GENOMIC DNA]</scope>
    <source>
        <strain evidence="3 5">NCTC12437</strain>
    </source>
</reference>